<reference evidence="1" key="1">
    <citation type="journal article" date="2018" name="Nat. Plants">
        <title>Whole-genome landscape of Medicago truncatula symbiotic genes.</title>
        <authorList>
            <person name="Pecrix Y."/>
            <person name="Gamas P."/>
            <person name="Carrere S."/>
        </authorList>
    </citation>
    <scope>NUCLEOTIDE SEQUENCE</scope>
    <source>
        <tissue evidence="1">Leaves</tissue>
    </source>
</reference>
<sequence>MLSLLMWKNNKRIERMKFTIYHHGMEMECLLTLFGNIQFIRDSRSILSLGFEGKSGIYILKLEKRYNMQNGTLKL</sequence>
<proteinExistence type="predicted"/>
<dbReference type="AlphaFoldDB" id="A0A396H3L7"/>
<dbReference type="Gramene" id="rna42496">
    <property type="protein sequence ID" value="RHN47850.1"/>
    <property type="gene ID" value="gene42496"/>
</dbReference>
<name>A0A396H3L7_MEDTR</name>
<dbReference type="Proteomes" id="UP000265566">
    <property type="component" value="Chromosome 7"/>
</dbReference>
<organism evidence="1">
    <name type="scientific">Medicago truncatula</name>
    <name type="common">Barrel medic</name>
    <name type="synonym">Medicago tribuloides</name>
    <dbReference type="NCBI Taxonomy" id="3880"/>
    <lineage>
        <taxon>Eukaryota</taxon>
        <taxon>Viridiplantae</taxon>
        <taxon>Streptophyta</taxon>
        <taxon>Embryophyta</taxon>
        <taxon>Tracheophyta</taxon>
        <taxon>Spermatophyta</taxon>
        <taxon>Magnoliopsida</taxon>
        <taxon>eudicotyledons</taxon>
        <taxon>Gunneridae</taxon>
        <taxon>Pentapetalae</taxon>
        <taxon>rosids</taxon>
        <taxon>fabids</taxon>
        <taxon>Fabales</taxon>
        <taxon>Fabaceae</taxon>
        <taxon>Papilionoideae</taxon>
        <taxon>50 kb inversion clade</taxon>
        <taxon>NPAAA clade</taxon>
        <taxon>Hologalegina</taxon>
        <taxon>IRL clade</taxon>
        <taxon>Trifolieae</taxon>
        <taxon>Medicago</taxon>
    </lineage>
</organism>
<protein>
    <submittedName>
        <fullName evidence="1">Uncharacterized protein</fullName>
    </submittedName>
</protein>
<evidence type="ECO:0000313" key="1">
    <source>
        <dbReference type="EMBL" id="RHN47850.1"/>
    </source>
</evidence>
<accession>A0A396H3L7</accession>
<dbReference type="EMBL" id="PSQE01000007">
    <property type="protein sequence ID" value="RHN47850.1"/>
    <property type="molecule type" value="Genomic_DNA"/>
</dbReference>
<gene>
    <name evidence="1" type="ORF">MtrunA17_Chr7g0257441</name>
</gene>
<comment type="caution">
    <text evidence="1">The sequence shown here is derived from an EMBL/GenBank/DDBJ whole genome shotgun (WGS) entry which is preliminary data.</text>
</comment>